<reference evidence="6 7" key="1">
    <citation type="submission" date="2017-05" db="EMBL/GenBank/DDBJ databases">
        <title>The complete genome sequence of Deinococcus ficus isolated from the rhizosphere of the Ficus religiosa L. in Taiwan.</title>
        <authorList>
            <person name="Wu K.-M."/>
            <person name="Liao T.-L."/>
            <person name="Liu Y.-M."/>
            <person name="Young C.-C."/>
            <person name="Tsai S.-F."/>
        </authorList>
    </citation>
    <scope>NUCLEOTIDE SEQUENCE [LARGE SCALE GENOMIC DNA]</scope>
    <source>
        <strain evidence="6 7">CC-FR2-10</strain>
    </source>
</reference>
<feature type="transmembrane region" description="Helical" evidence="4">
    <location>
        <begin position="149"/>
        <end position="171"/>
    </location>
</feature>
<dbReference type="Proteomes" id="UP000259030">
    <property type="component" value="Chromosome"/>
</dbReference>
<feature type="transmembrane region" description="Helical" evidence="4">
    <location>
        <begin position="177"/>
        <end position="199"/>
    </location>
</feature>
<dbReference type="InterPro" id="IPR011701">
    <property type="entry name" value="MFS"/>
</dbReference>
<gene>
    <name evidence="6" type="ORF">DFI_11100</name>
</gene>
<dbReference type="InterPro" id="IPR020846">
    <property type="entry name" value="MFS_dom"/>
</dbReference>
<keyword evidence="1 4" id="KW-0812">Transmembrane</keyword>
<protein>
    <submittedName>
        <fullName evidence="6">MFS transporter</fullName>
    </submittedName>
</protein>
<keyword evidence="2 4" id="KW-1133">Transmembrane helix</keyword>
<dbReference type="Pfam" id="PF07690">
    <property type="entry name" value="MFS_1"/>
    <property type="match status" value="1"/>
</dbReference>
<evidence type="ECO:0000256" key="2">
    <source>
        <dbReference type="ARBA" id="ARBA00022989"/>
    </source>
</evidence>
<dbReference type="PROSITE" id="PS50850">
    <property type="entry name" value="MFS"/>
    <property type="match status" value="1"/>
</dbReference>
<dbReference type="PANTHER" id="PTHR23534">
    <property type="entry name" value="MFS PERMEASE"/>
    <property type="match status" value="1"/>
</dbReference>
<dbReference type="KEGG" id="dfc:DFI_11100"/>
<evidence type="ECO:0000313" key="6">
    <source>
        <dbReference type="EMBL" id="ASN81475.1"/>
    </source>
</evidence>
<feature type="transmembrane region" description="Helical" evidence="4">
    <location>
        <begin position="378"/>
        <end position="398"/>
    </location>
</feature>
<dbReference type="RefSeq" id="WP_043778223.1">
    <property type="nucleotide sequence ID" value="NZ_CP021081.1"/>
</dbReference>
<feature type="transmembrane region" description="Helical" evidence="4">
    <location>
        <begin position="314"/>
        <end position="336"/>
    </location>
</feature>
<proteinExistence type="predicted"/>
<keyword evidence="7" id="KW-1185">Reference proteome</keyword>
<keyword evidence="3 4" id="KW-0472">Membrane</keyword>
<evidence type="ECO:0000256" key="1">
    <source>
        <dbReference type="ARBA" id="ARBA00022692"/>
    </source>
</evidence>
<feature type="transmembrane region" description="Helical" evidence="4">
    <location>
        <begin position="290"/>
        <end position="308"/>
    </location>
</feature>
<dbReference type="EMBL" id="CP021081">
    <property type="protein sequence ID" value="ASN81475.1"/>
    <property type="molecule type" value="Genomic_DNA"/>
</dbReference>
<evidence type="ECO:0000313" key="7">
    <source>
        <dbReference type="Proteomes" id="UP000259030"/>
    </source>
</evidence>
<evidence type="ECO:0000256" key="4">
    <source>
        <dbReference type="SAM" id="Phobius"/>
    </source>
</evidence>
<feature type="transmembrane region" description="Helical" evidence="4">
    <location>
        <begin position="20"/>
        <end position="42"/>
    </location>
</feature>
<name>A0A221SXV1_9DEIO</name>
<feature type="transmembrane region" description="Helical" evidence="4">
    <location>
        <begin position="258"/>
        <end position="278"/>
    </location>
</feature>
<dbReference type="PANTHER" id="PTHR23534:SF1">
    <property type="entry name" value="MAJOR FACILITATOR SUPERFAMILY PROTEIN"/>
    <property type="match status" value="1"/>
</dbReference>
<evidence type="ECO:0000259" key="5">
    <source>
        <dbReference type="PROSITE" id="PS50850"/>
    </source>
</evidence>
<dbReference type="STRING" id="317577.GCA_000419625_01705"/>
<feature type="transmembrane region" description="Helical" evidence="4">
    <location>
        <begin position="54"/>
        <end position="71"/>
    </location>
</feature>
<organism evidence="6 7">
    <name type="scientific">Deinococcus ficus</name>
    <dbReference type="NCBI Taxonomy" id="317577"/>
    <lineage>
        <taxon>Bacteria</taxon>
        <taxon>Thermotogati</taxon>
        <taxon>Deinococcota</taxon>
        <taxon>Deinococci</taxon>
        <taxon>Deinococcales</taxon>
        <taxon>Deinococcaceae</taxon>
        <taxon>Deinococcus</taxon>
    </lineage>
</organism>
<dbReference type="SUPFAM" id="SSF103473">
    <property type="entry name" value="MFS general substrate transporter"/>
    <property type="match status" value="1"/>
</dbReference>
<dbReference type="InterPro" id="IPR036259">
    <property type="entry name" value="MFS_trans_sf"/>
</dbReference>
<feature type="transmembrane region" description="Helical" evidence="4">
    <location>
        <begin position="220"/>
        <end position="238"/>
    </location>
</feature>
<feature type="domain" description="Major facilitator superfamily (MFS) profile" evidence="5">
    <location>
        <begin position="225"/>
        <end position="430"/>
    </location>
</feature>
<dbReference type="PROSITE" id="PS51257">
    <property type="entry name" value="PROKAR_LIPOPROTEIN"/>
    <property type="match status" value="1"/>
</dbReference>
<dbReference type="AlphaFoldDB" id="A0A221SXV1"/>
<sequence>MSAPRSLHDRVPLKPGTAPAILAAFITLGCAEFVRSGLYSGYLIPFIDAKNHMFHLPAAVGGLAWTTHLVADTLMRGPAGLLLQRHGPRKVVMAGAVLCLAALSLLLVAKSAWMILLIAALHGIGFSPFWPAAMNLTADAAKPGYEGRVLTVVSTSVMPLSALGTFTYALVAKNSDTVPLLTSVSLGGLALALTLLLPLRRLIQTTGGTDPVPGRPRLQKALMPALLPLLPAALMQTLTQSLAGAYIIRVMGDFGLELWQLVAVLVVGGVVAFASMPFTGRIADRGRAQLALTVGFLLVGLGMLSFLLHPPLAALFLIAPVVGLGYAFLTPGWAALVAQMLPESQRPAAWGVIMTVESAGQAGGPAVGAVALQAAGAGGPFGLAGVLALLTAAGYLVFRRHFQTPHLIAARTSGGVASEAVPGPGAGQAD</sequence>
<dbReference type="Gene3D" id="1.20.1250.20">
    <property type="entry name" value="MFS general substrate transporter like domains"/>
    <property type="match status" value="2"/>
</dbReference>
<feature type="transmembrane region" description="Helical" evidence="4">
    <location>
        <begin position="115"/>
        <end position="137"/>
    </location>
</feature>
<feature type="transmembrane region" description="Helical" evidence="4">
    <location>
        <begin position="91"/>
        <end position="109"/>
    </location>
</feature>
<accession>A0A221SXV1</accession>
<evidence type="ECO:0000256" key="3">
    <source>
        <dbReference type="ARBA" id="ARBA00023136"/>
    </source>
</evidence>
<dbReference type="GO" id="GO:0022857">
    <property type="term" value="F:transmembrane transporter activity"/>
    <property type="evidence" value="ECO:0007669"/>
    <property type="project" value="InterPro"/>
</dbReference>